<evidence type="ECO:0000313" key="2">
    <source>
        <dbReference type="Proteomes" id="UP001589654"/>
    </source>
</evidence>
<keyword evidence="2" id="KW-1185">Reference proteome</keyword>
<gene>
    <name evidence="1" type="ORF">ACFFUR_12115</name>
</gene>
<evidence type="ECO:0000313" key="1">
    <source>
        <dbReference type="EMBL" id="MFB9212554.1"/>
    </source>
</evidence>
<comment type="caution">
    <text evidence="1">The sequence shown here is derived from an EMBL/GenBank/DDBJ whole genome shotgun (WGS) entry which is preliminary data.</text>
</comment>
<dbReference type="Proteomes" id="UP001589654">
    <property type="component" value="Unassembled WGS sequence"/>
</dbReference>
<organism evidence="1 2">
    <name type="scientific">Echinicola jeungdonensis</name>
    <dbReference type="NCBI Taxonomy" id="709343"/>
    <lineage>
        <taxon>Bacteria</taxon>
        <taxon>Pseudomonadati</taxon>
        <taxon>Bacteroidota</taxon>
        <taxon>Cytophagia</taxon>
        <taxon>Cytophagales</taxon>
        <taxon>Cyclobacteriaceae</taxon>
        <taxon>Echinicola</taxon>
    </lineage>
</organism>
<proteinExistence type="predicted"/>
<name>A0ABV5J6W7_9BACT</name>
<accession>A0ABV5J6W7</accession>
<protein>
    <submittedName>
        <fullName evidence="1">Uncharacterized protein</fullName>
    </submittedName>
</protein>
<sequence>MLREPVKGKTSNGNKAVAEIGMASEIHHTAIQIARAITAKAFDSNPEGSHKKLMAKKDIGPRKKTMRGTFLLIY</sequence>
<reference evidence="1 2" key="1">
    <citation type="submission" date="2024-09" db="EMBL/GenBank/DDBJ databases">
        <authorList>
            <person name="Sun Q."/>
            <person name="Mori K."/>
        </authorList>
    </citation>
    <scope>NUCLEOTIDE SEQUENCE [LARGE SCALE GENOMIC DNA]</scope>
    <source>
        <strain evidence="1 2">CECT 7682</strain>
    </source>
</reference>
<dbReference type="EMBL" id="JBHMEW010000062">
    <property type="protein sequence ID" value="MFB9212554.1"/>
    <property type="molecule type" value="Genomic_DNA"/>
</dbReference>